<evidence type="ECO:0000313" key="4">
    <source>
        <dbReference type="EMBL" id="RHG13354.1"/>
    </source>
</evidence>
<dbReference type="SMART" id="SM00060">
    <property type="entry name" value="FN3"/>
    <property type="match status" value="1"/>
</dbReference>
<organism evidence="4 5">
    <name type="scientific">Blautia obeum</name>
    <dbReference type="NCBI Taxonomy" id="40520"/>
    <lineage>
        <taxon>Bacteria</taxon>
        <taxon>Bacillati</taxon>
        <taxon>Bacillota</taxon>
        <taxon>Clostridia</taxon>
        <taxon>Lachnospirales</taxon>
        <taxon>Lachnospiraceae</taxon>
        <taxon>Blautia</taxon>
    </lineage>
</organism>
<evidence type="ECO:0000256" key="1">
    <source>
        <dbReference type="SAM" id="MobiDB-lite"/>
    </source>
</evidence>
<sequence length="494" mass="55246">MNRRKLKQRICIALSLVMVLLLVLALPVSAASKSKKKPSTVTVTSVKSTAYNSATVRWKKAKYATSYRIYYKQAGAKKWIKLKDMKAKTIGYTHKSSKKYPLKAGKRYVYTVRAYNKYGKKWGNYNKNGKVVVIKRKKTVSQPNVVSKPVTSKPTATPVPTKKPQPTAKPKPTATPVPTATPTPEPIKATRIRFNPYPVGVTLTRQYPTYKLEVEVLPHEAESVAYKLTSSDTSIATVSADGTVTGTGDGTVTISVEALDGSCEGDTIVFDADMLRKPFKREVSLEGGDSKGVEIADYSDLDISDFSQVKFNFDSDDKEVIGDTYIHCDSKRYAYFGFTGYQAGTVTVTATYGDRLLGTYIITVTSRWDNYYGYEAWRKSIREQFWTDSMSVKEKLDAVQNYIKYKFVYGSEDGGSNKYWAYQMMKCDCWGATEMMGDFAADLGCKVKYCNGYGEYDDFSTAIGTAGGHQWNKILIDGEWIIYDATPYYHPSSN</sequence>
<dbReference type="Proteomes" id="UP000284220">
    <property type="component" value="Unassembled WGS sequence"/>
</dbReference>
<dbReference type="InterPro" id="IPR003343">
    <property type="entry name" value="Big_2"/>
</dbReference>
<dbReference type="Gene3D" id="3.10.620.30">
    <property type="match status" value="1"/>
</dbReference>
<gene>
    <name evidence="4" type="ORF">DW272_17280</name>
</gene>
<dbReference type="PROSITE" id="PS50853">
    <property type="entry name" value="FN3"/>
    <property type="match status" value="1"/>
</dbReference>
<dbReference type="Pfam" id="PF02368">
    <property type="entry name" value="Big_2"/>
    <property type="match status" value="1"/>
</dbReference>
<keyword evidence="2" id="KW-0732">Signal</keyword>
<reference evidence="4 5" key="1">
    <citation type="submission" date="2018-08" db="EMBL/GenBank/DDBJ databases">
        <title>A genome reference for cultivated species of the human gut microbiota.</title>
        <authorList>
            <person name="Zou Y."/>
            <person name="Xue W."/>
            <person name="Luo G."/>
        </authorList>
    </citation>
    <scope>NUCLEOTIDE SEQUENCE [LARGE SCALE GENOMIC DNA]</scope>
    <source>
        <strain evidence="4 5">AM22-9LB</strain>
    </source>
</reference>
<dbReference type="InterPro" id="IPR036116">
    <property type="entry name" value="FN3_sf"/>
</dbReference>
<feature type="region of interest" description="Disordered" evidence="1">
    <location>
        <begin position="142"/>
        <end position="186"/>
    </location>
</feature>
<dbReference type="Gene3D" id="2.60.40.1080">
    <property type="match status" value="1"/>
</dbReference>
<evidence type="ECO:0000256" key="2">
    <source>
        <dbReference type="SAM" id="SignalP"/>
    </source>
</evidence>
<evidence type="ECO:0000313" key="5">
    <source>
        <dbReference type="Proteomes" id="UP000284220"/>
    </source>
</evidence>
<accession>A0A414S733</accession>
<feature type="compositionally biased region" description="Low complexity" evidence="1">
    <location>
        <begin position="148"/>
        <end position="160"/>
    </location>
</feature>
<proteinExistence type="predicted"/>
<feature type="domain" description="Fibronectin type-III" evidence="3">
    <location>
        <begin position="37"/>
        <end position="137"/>
    </location>
</feature>
<dbReference type="RefSeq" id="WP_118198205.1">
    <property type="nucleotide sequence ID" value="NZ_JBCJBY010000019.1"/>
</dbReference>
<feature type="chain" id="PRO_5019111660" description="Fibronectin type-III domain-containing protein" evidence="2">
    <location>
        <begin position="31"/>
        <end position="494"/>
    </location>
</feature>
<dbReference type="EMBL" id="QRHZ01000018">
    <property type="protein sequence ID" value="RHG13354.1"/>
    <property type="molecule type" value="Genomic_DNA"/>
</dbReference>
<dbReference type="InterPro" id="IPR003961">
    <property type="entry name" value="FN3_dom"/>
</dbReference>
<dbReference type="AlphaFoldDB" id="A0A414S733"/>
<dbReference type="InterPro" id="IPR008964">
    <property type="entry name" value="Invasin/intimin_cell_adhesion"/>
</dbReference>
<dbReference type="CDD" id="cd00063">
    <property type="entry name" value="FN3"/>
    <property type="match status" value="1"/>
</dbReference>
<feature type="compositionally biased region" description="Pro residues" evidence="1">
    <location>
        <begin position="161"/>
        <end position="185"/>
    </location>
</feature>
<name>A0A414S733_9FIRM</name>
<evidence type="ECO:0000259" key="3">
    <source>
        <dbReference type="PROSITE" id="PS50853"/>
    </source>
</evidence>
<dbReference type="SUPFAM" id="SSF49373">
    <property type="entry name" value="Invasin/intimin cell-adhesion fragments"/>
    <property type="match status" value="1"/>
</dbReference>
<dbReference type="InterPro" id="IPR013783">
    <property type="entry name" value="Ig-like_fold"/>
</dbReference>
<feature type="signal peptide" evidence="2">
    <location>
        <begin position="1"/>
        <end position="30"/>
    </location>
</feature>
<dbReference type="Gene3D" id="2.60.40.10">
    <property type="entry name" value="Immunoglobulins"/>
    <property type="match status" value="1"/>
</dbReference>
<comment type="caution">
    <text evidence="4">The sequence shown here is derived from an EMBL/GenBank/DDBJ whole genome shotgun (WGS) entry which is preliminary data.</text>
</comment>
<protein>
    <recommendedName>
        <fullName evidence="3">Fibronectin type-III domain-containing protein</fullName>
    </recommendedName>
</protein>
<dbReference type="SUPFAM" id="SSF49265">
    <property type="entry name" value="Fibronectin type III"/>
    <property type="match status" value="1"/>
</dbReference>